<protein>
    <submittedName>
        <fullName evidence="1">Uncharacterized protein</fullName>
    </submittedName>
</protein>
<accession>A0A8J2NVF1</accession>
<gene>
    <name evidence="1" type="ORF">AFUS01_LOCUS5357</name>
</gene>
<name>A0A8J2NVF1_9HEXA</name>
<dbReference type="EMBL" id="CAJVCH010034102">
    <property type="protein sequence ID" value="CAG7714447.1"/>
    <property type="molecule type" value="Genomic_DNA"/>
</dbReference>
<dbReference type="Proteomes" id="UP000708208">
    <property type="component" value="Unassembled WGS sequence"/>
</dbReference>
<reference evidence="1" key="1">
    <citation type="submission" date="2021-06" db="EMBL/GenBank/DDBJ databases">
        <authorList>
            <person name="Hodson N. C."/>
            <person name="Mongue J. A."/>
            <person name="Jaron S. K."/>
        </authorList>
    </citation>
    <scope>NUCLEOTIDE SEQUENCE</scope>
</reference>
<comment type="caution">
    <text evidence="1">The sequence shown here is derived from an EMBL/GenBank/DDBJ whole genome shotgun (WGS) entry which is preliminary data.</text>
</comment>
<feature type="non-terminal residue" evidence="1">
    <location>
        <position position="1"/>
    </location>
</feature>
<evidence type="ECO:0000313" key="1">
    <source>
        <dbReference type="EMBL" id="CAG7714447.1"/>
    </source>
</evidence>
<organism evidence="1 2">
    <name type="scientific">Allacma fusca</name>
    <dbReference type="NCBI Taxonomy" id="39272"/>
    <lineage>
        <taxon>Eukaryota</taxon>
        <taxon>Metazoa</taxon>
        <taxon>Ecdysozoa</taxon>
        <taxon>Arthropoda</taxon>
        <taxon>Hexapoda</taxon>
        <taxon>Collembola</taxon>
        <taxon>Symphypleona</taxon>
        <taxon>Sminthuridae</taxon>
        <taxon>Allacma</taxon>
    </lineage>
</organism>
<evidence type="ECO:0000313" key="2">
    <source>
        <dbReference type="Proteomes" id="UP000708208"/>
    </source>
</evidence>
<sequence>MHRNEIRIDRNKSCH</sequence>
<keyword evidence="2" id="KW-1185">Reference proteome</keyword>
<proteinExistence type="predicted"/>